<evidence type="ECO:0000313" key="3">
    <source>
        <dbReference type="Proteomes" id="UP000028700"/>
    </source>
</evidence>
<accession>A0A081BHG1</accession>
<sequence length="176" mass="19638">MNSKTSFLGIDNVRDVTRVSIVAALYVVLTMVLAPFSFAAVQVRLAEMFNLLAIFNKRYVIAVTLGVAISNFLMSPLGMIDVVWGSLSTLFTLVVLRFFIPYVKSFNSRLVTGVLWVTFSMFTIAAEIAFIGKTAFWATFWLNWGTIAIGEFISLVIGAILLYIMSKRIDLDKLLD</sequence>
<feature type="transmembrane region" description="Helical" evidence="1">
    <location>
        <begin position="59"/>
        <end position="77"/>
    </location>
</feature>
<dbReference type="Proteomes" id="UP000028700">
    <property type="component" value="Unassembled WGS sequence"/>
</dbReference>
<protein>
    <submittedName>
        <fullName evidence="2">Putative membrane protein</fullName>
    </submittedName>
</protein>
<dbReference type="OrthoDB" id="1706970at2"/>
<keyword evidence="1" id="KW-1133">Transmembrane helix</keyword>
<dbReference type="InterPro" id="IPR010387">
    <property type="entry name" value="QueT"/>
</dbReference>
<dbReference type="eggNOG" id="COG4708">
    <property type="taxonomic scope" value="Bacteria"/>
</dbReference>
<dbReference type="Pfam" id="PF06177">
    <property type="entry name" value="QueT"/>
    <property type="match status" value="1"/>
</dbReference>
<comment type="caution">
    <text evidence="2">The sequence shown here is derived from an EMBL/GenBank/DDBJ whole genome shotgun (WGS) entry which is preliminary data.</text>
</comment>
<proteinExistence type="predicted"/>
<evidence type="ECO:0000313" key="2">
    <source>
        <dbReference type="EMBL" id="GAK47479.1"/>
    </source>
</evidence>
<dbReference type="RefSeq" id="WP_034526816.1">
    <property type="nucleotide sequence ID" value="NZ_BBJM01000007.1"/>
</dbReference>
<feature type="transmembrane region" description="Helical" evidence="1">
    <location>
        <begin position="20"/>
        <end position="38"/>
    </location>
</feature>
<dbReference type="EMBL" id="BBJM01000007">
    <property type="protein sequence ID" value="GAK47479.1"/>
    <property type="molecule type" value="Genomic_DNA"/>
</dbReference>
<dbReference type="PIRSF" id="PIRSF031501">
    <property type="entry name" value="QueT"/>
    <property type="match status" value="1"/>
</dbReference>
<dbReference type="PANTHER" id="PTHR40044">
    <property type="entry name" value="INTEGRAL MEMBRANE PROTEIN-RELATED"/>
    <property type="match status" value="1"/>
</dbReference>
<keyword evidence="1" id="KW-0812">Transmembrane</keyword>
<evidence type="ECO:0000256" key="1">
    <source>
        <dbReference type="SAM" id="Phobius"/>
    </source>
</evidence>
<name>A0A081BHG1_9LACO</name>
<reference evidence="2" key="1">
    <citation type="journal article" date="2014" name="Genome Announc.">
        <title>Draft Genome Sequence of Lactobacillus oryzae Strain SG293T.</title>
        <authorList>
            <person name="Tanizawa Y."/>
            <person name="Fujisawa T."/>
            <person name="Mochizuki T."/>
            <person name="Kaminuma E."/>
            <person name="Nakamura Y."/>
            <person name="Tohno M."/>
        </authorList>
    </citation>
    <scope>NUCLEOTIDE SEQUENCE [LARGE SCALE GENOMIC DNA]</scope>
    <source>
        <strain evidence="2">SG293</strain>
    </source>
</reference>
<dbReference type="AlphaFoldDB" id="A0A081BHG1"/>
<feature type="transmembrane region" description="Helical" evidence="1">
    <location>
        <begin position="83"/>
        <end position="103"/>
    </location>
</feature>
<gene>
    <name evidence="2" type="ORF">LOSG293_070180</name>
</gene>
<dbReference type="PANTHER" id="PTHR40044:SF1">
    <property type="entry name" value="INTEGRAL MEMBRANE PROTEIN"/>
    <property type="match status" value="1"/>
</dbReference>
<feature type="transmembrane region" description="Helical" evidence="1">
    <location>
        <begin position="110"/>
        <end position="132"/>
    </location>
</feature>
<dbReference type="STRING" id="1291743.LOSG293_070180"/>
<organism evidence="2 3">
    <name type="scientific">Secundilactobacillus oryzae JCM 18671</name>
    <dbReference type="NCBI Taxonomy" id="1291743"/>
    <lineage>
        <taxon>Bacteria</taxon>
        <taxon>Bacillati</taxon>
        <taxon>Bacillota</taxon>
        <taxon>Bacilli</taxon>
        <taxon>Lactobacillales</taxon>
        <taxon>Lactobacillaceae</taxon>
        <taxon>Secundilactobacillus</taxon>
    </lineage>
</organism>
<keyword evidence="3" id="KW-1185">Reference proteome</keyword>
<feature type="transmembrane region" description="Helical" evidence="1">
    <location>
        <begin position="144"/>
        <end position="164"/>
    </location>
</feature>
<keyword evidence="1" id="KW-0472">Membrane</keyword>